<dbReference type="InterPro" id="IPR057326">
    <property type="entry name" value="KR_dom"/>
</dbReference>
<dbReference type="SUPFAM" id="SSF51735">
    <property type="entry name" value="NAD(P)-binding Rossmann-fold domains"/>
    <property type="match status" value="4"/>
</dbReference>
<keyword evidence="3" id="KW-0808">Transferase</keyword>
<dbReference type="Gene3D" id="1.10.1200.10">
    <property type="entry name" value="ACP-like"/>
    <property type="match status" value="1"/>
</dbReference>
<dbReference type="SUPFAM" id="SSF47336">
    <property type="entry name" value="ACP-like"/>
    <property type="match status" value="2"/>
</dbReference>
<dbReference type="Gene3D" id="3.30.70.3290">
    <property type="match status" value="2"/>
</dbReference>
<feature type="compositionally biased region" description="Basic and acidic residues" evidence="5">
    <location>
        <begin position="1154"/>
        <end position="1168"/>
    </location>
</feature>
<feature type="region of interest" description="Disordered" evidence="5">
    <location>
        <begin position="1016"/>
        <end position="1047"/>
    </location>
</feature>
<evidence type="ECO:0000256" key="5">
    <source>
        <dbReference type="SAM" id="MobiDB-lite"/>
    </source>
</evidence>
<evidence type="ECO:0000313" key="8">
    <source>
        <dbReference type="EMBL" id="MFG1710516.1"/>
    </source>
</evidence>
<dbReference type="InterPro" id="IPR013968">
    <property type="entry name" value="PKS_KR"/>
</dbReference>
<keyword evidence="4" id="KW-0012">Acyltransferase</keyword>
<dbReference type="Gene3D" id="3.40.47.10">
    <property type="match status" value="2"/>
</dbReference>
<dbReference type="PROSITE" id="PS52004">
    <property type="entry name" value="KS3_2"/>
    <property type="match status" value="2"/>
</dbReference>
<dbReference type="InterPro" id="IPR014030">
    <property type="entry name" value="Ketoacyl_synth_N"/>
</dbReference>
<name>A0ABW7AVV6_9ACTN</name>
<evidence type="ECO:0000256" key="2">
    <source>
        <dbReference type="ARBA" id="ARBA00022553"/>
    </source>
</evidence>
<dbReference type="SMART" id="SM00827">
    <property type="entry name" value="PKS_AT"/>
    <property type="match status" value="2"/>
</dbReference>
<dbReference type="InterPro" id="IPR006162">
    <property type="entry name" value="Ppantetheine_attach_site"/>
</dbReference>
<gene>
    <name evidence="8" type="ORF">ACFLIM_45855</name>
</gene>
<dbReference type="InterPro" id="IPR020806">
    <property type="entry name" value="PKS_PP-bd"/>
</dbReference>
<feature type="region of interest" description="Disordered" evidence="5">
    <location>
        <begin position="3076"/>
        <end position="3113"/>
    </location>
</feature>
<feature type="domain" description="Carrier" evidence="6">
    <location>
        <begin position="2995"/>
        <end position="3071"/>
    </location>
</feature>
<protein>
    <submittedName>
        <fullName evidence="8">SDR family NAD(P)-dependent oxidoreductase</fullName>
    </submittedName>
</protein>
<proteinExistence type="predicted"/>
<dbReference type="EMBL" id="JBICRM010000050">
    <property type="protein sequence ID" value="MFG1710516.1"/>
    <property type="molecule type" value="Genomic_DNA"/>
</dbReference>
<feature type="compositionally biased region" description="Basic and acidic residues" evidence="5">
    <location>
        <begin position="1027"/>
        <end position="1046"/>
    </location>
</feature>
<dbReference type="InterPro" id="IPR016039">
    <property type="entry name" value="Thiolase-like"/>
</dbReference>
<dbReference type="SMART" id="SM00823">
    <property type="entry name" value="PKS_PP"/>
    <property type="match status" value="2"/>
</dbReference>
<dbReference type="InterPro" id="IPR016036">
    <property type="entry name" value="Malonyl_transacylase_ACP-bd"/>
</dbReference>
<dbReference type="InterPro" id="IPR029058">
    <property type="entry name" value="AB_hydrolase_fold"/>
</dbReference>
<dbReference type="PANTHER" id="PTHR43775:SF51">
    <property type="entry name" value="INACTIVE PHENOLPHTHIOCEROL SYNTHESIS POLYKETIDE SYNTHASE TYPE I PKS1-RELATED"/>
    <property type="match status" value="1"/>
</dbReference>
<evidence type="ECO:0000256" key="3">
    <source>
        <dbReference type="ARBA" id="ARBA00022679"/>
    </source>
</evidence>
<dbReference type="InterPro" id="IPR032821">
    <property type="entry name" value="PKS_assoc"/>
</dbReference>
<dbReference type="SUPFAM" id="SSF52151">
    <property type="entry name" value="FabD/lysophospholipase-like"/>
    <property type="match status" value="2"/>
</dbReference>
<dbReference type="PANTHER" id="PTHR43775">
    <property type="entry name" value="FATTY ACID SYNTHASE"/>
    <property type="match status" value="1"/>
</dbReference>
<dbReference type="InterPro" id="IPR014043">
    <property type="entry name" value="Acyl_transferase_dom"/>
</dbReference>
<dbReference type="InterPro" id="IPR050091">
    <property type="entry name" value="PKS_NRPS_Biosynth_Enz"/>
</dbReference>
<evidence type="ECO:0000256" key="1">
    <source>
        <dbReference type="ARBA" id="ARBA00022450"/>
    </source>
</evidence>
<feature type="domain" description="Ketosynthase family 3 (KS3)" evidence="7">
    <location>
        <begin position="9"/>
        <end position="431"/>
    </location>
</feature>
<dbReference type="InterPro" id="IPR020841">
    <property type="entry name" value="PKS_Beta-ketoAc_synthase_dom"/>
</dbReference>
<dbReference type="InterPro" id="IPR036291">
    <property type="entry name" value="NAD(P)-bd_dom_sf"/>
</dbReference>
<dbReference type="InterPro" id="IPR009081">
    <property type="entry name" value="PP-bd_ACP"/>
</dbReference>
<dbReference type="Pfam" id="PF22621">
    <property type="entry name" value="CurL-like_PKS_C"/>
    <property type="match status" value="1"/>
</dbReference>
<dbReference type="Pfam" id="PF00550">
    <property type="entry name" value="PP-binding"/>
    <property type="match status" value="2"/>
</dbReference>
<dbReference type="SUPFAM" id="SSF55048">
    <property type="entry name" value="Probable ACP-binding domain of malonyl-CoA ACP transacylase"/>
    <property type="match status" value="2"/>
</dbReference>
<feature type="domain" description="Ketosynthase family 3 (KS3)" evidence="7">
    <location>
        <begin position="1542"/>
        <end position="1970"/>
    </location>
</feature>
<sequence length="3113" mass="328074">MNDDIESPGTDIAIVGMSGRFPGASDVAELWSVIRAGASGITRFSEEELRAAGVPDDLLADPAYVQAGPVIDGVELFDAAFFGFSPKDAQILDPQHRLFLEHSWTALEDAGCDPKRFDGSIGVFGGCAHSSYLQNNLLPSGIGAVVGELALGLANDKDSLTTRVAHALGLSGPSYGVQSYCSTSLVAVCAAATSLAGFECDLALAGGVAVNVPHRVGYLYQQGGIAPPDGECRAFDAGGLGSPLGSGVGVVALRRLEDALADGDQIYAVIRGWAVNNDGGRKVGFTAPGVRGQAAVMAEALASADLTAADIDYVEAHGTGTALGDAAELAALQQVFRGQSLLIGSVKTNLGHLDRAAGVTNLIKAALALCHDEIPPTLNLTEPNPQLAAGEADLEVVTGLRSWPREAGRTRRAGVSAFGIGGTNAHVVLEEAPLVPRTEEPPRPELLVWSARNAGAADAMTGRLAAHLDGDGREHRLADVAHTLQTGRQVFGHRRMLVASSPAEAAEGLRNAGVLGRAESRTDRPAAFLIPGTGEQYPGMAEELYRSEPVFREVLDECRAELRRLMGAGTDPLADMLAPRQTSQDRLGRLLGRGPAPDAATPTEVLQPALFAVEYALARLVLSWGIQPAALAGYSLGEYVAATLAGVLAPNDALALVAHRARLIGELPAGAMSAVPLPAADLMDRLRRAGITGVDVGAVSGPELTVLSGEPEAMRAVRALLEAEAVPCRPLATTHAFHSAMMAPIRDRLTAWIAANVPLRAPRIPYVSNVTGELVTAEQASDPAYWAEHMCAPVQFDGVLHTLLALDGDAALLEIGPGQSLGAMARGHRDCPPERWPLIVATLPGADDPRPAQTVLAAAAGRLWLAGAPIDWSGYRQDRPVAKVGLPTYPFQRERYWVDAAAVPTPTPAGVPTPPPADPRLPHVRLMAPRWTLAPLPDAAEPVGTCVLLAGRAETAEAVARALRAAGTEIVTVLPGDSFAETPGGHTIAPESAADHASLARHLSDATVVVDLRLLDQPPSGQPANGHFDRPIDRPADRPSDRHADGRGSLLPVARLLHAWGEDGGDNTRVLLATRGGHAVADGETPDPGQAAAATLPMVANQEYLTLDCATVDFAPDVTLEAVAEALATEVRHRGDGTFVAYRDGSRLVRAHTDAEPENHPADAEPESHPALADTQPENAPAIRAGHTYLITGGLGDVGLIVAEHLVRAGADRLVLTSRGGVPDDEDDPRHRAVQRLRALGAEVLTPRVDVTDATAMRAVLADTLHDGTLGGVVHAAAETSPDTFRPLRDLDEAAVARHFAAKVTGALVLEEVLAELQAAPGFCVLFSSTSAVLGGITFGSYAASNAALTALAHRNPRWVAASWDTWAVTLDRIEGGLGAAMAAHAMSADEALAAFDRLLADPRPSLVVAAGGLEDRLPRKVPAAPASRDRFPRPELPQPYAPPLTQAERDLAALWSEVLGVEPVGTRDNFFDLGGNSLVALQMLALVKQRFGVAVPTVVLFEAPTVHTLAAVLDERSAPPSPQPVGQPRSVHVTEQSDEDDRRIAIVGMAGRFPGAPDVEAFWRNLRDGVESISVFTEEELLGSGVHPDQLGDPAYVPARPVLDDVGGFDAAFFGMSPRMAAITDPQQRAFLEVCWEALEQAGYAAPEHRGRVGVFGGANISTYLLRLTGQLLGGGQQEFSDFEVIMGNDKDALTTTVSYLFDLYGPSVAVQTFCSTSLVAGHLAVQSLRNGECELALAGGVSIRVPDRVGHLYGPGGQESPDGHVRTFDAQARGSMFGDGAAVVLLKRLPDAIRDGDHIWAVIRGSAMNNDGALKVGYTAPSVVGQARVIADAMADAGVTGDDISYVEAHGTATELGDPIEVAALTRAFGPTSDKRYCPIGSVKTNVGHLDRAAGASGLIKTSLALREGVIPPSLHYTSPNPEIDFDDSPFYVNTELSPWHTRDDRPRIAGLNSLGMGGTNVHMVVEQPPARPAAEPSARRYHVLPFSARNAAAADQARDRLGRHLTAGPGARLADVAYTLQAGRKTFEHRRALVADGTAAAAQALGGGAGLLGRIDTVQGRQVAFLFDGVGEQYPGLAGELHRHEPAFRAAFDECLDLLGEAAHAPDLAALLTGERADPGATLAALLGRTGTGAGDDRTAALERTEVVQPALFAVEYALARTLMSWGLHPRLMLGYSLGEYVAATLAGVLSLKDALALVTHRAQLIAALPAGAMLAVSLPPDRLRRRFRLDERGLDVAAVNGPQVTVVAGPGEAVTGLAADLRAAEIPCRQLETTHAFHSRMLEPLSDELTQWVKANVRLNPPALPYISNVTGEIADAELVCDPGYWARHMCATVRFADGIGRLLADPELAVVEIGPGQSLGALVRGAGCPPERWPLITHTLPAASDPSPGDQVLADCLARLWLCGVTLDWDAYHGRTEGADPAALPGRIPLPTYPFQRQRHWIDPPAQRQQLPAEPANLFDAITSLPKLPEESWLHLPVWRQSAPPAPAASGPKSWLVFTRDGLADAAADRLRATGVPITLVRPGDAYTSTPDGHTIRAGNAADLRALLRDLRTAGRPLDRVLHLWTLEPGAGTTAYGLHTLVALARAAGESGIAEWSLDVAVSGTQQVIGTEVTHPEAATVTGPCLVIPLEYPGVTTRLIDLPGDPAAADLAALTAELARPQTDRILALRHGRRWLPGYEQLPAGPQDAPFRDGGVYLITGGLGGIALGLAGHLARDHQAKLMLLARHGLPPQERWAGILAGEQADETTRRRVAQVSELIEFGAEVEIVTGDVARAEDVRRAVDAALTRFGALHGVLHAAGVPGMGLMQFKRPEELEEVLAPKVAGTLAIAEALRIGRTDEIELDFLVLFSSITSATGGGPGQVDYCAANAFLDGYACELAATGRRVVAVDWGEWTWNAWEAGLAGYEEALRDFFKQNRARIGIGFADGWRLLRRALAAGEPRVVVSTQDFPTLVSGSSRFTLEAVTSPDMGGASSELHPRPELVTSYQEPAGPTEEAIAAIWRESLRLDRVGALDNFFELGGNSLLGVAIVAAVRRAFDLAELPPHILYEAPTVAALSQTVEALTSGTAPAFADADSGSQVRAQLRRSGLEASAARRRGQHPQEAHR</sequence>
<dbReference type="Pfam" id="PF08659">
    <property type="entry name" value="KR"/>
    <property type="match status" value="2"/>
</dbReference>
<dbReference type="InterPro" id="IPR014031">
    <property type="entry name" value="Ketoacyl_synth_C"/>
</dbReference>
<dbReference type="Gene3D" id="3.40.50.1820">
    <property type="entry name" value="alpha/beta hydrolase"/>
    <property type="match status" value="1"/>
</dbReference>
<dbReference type="Gene3D" id="3.30.70.250">
    <property type="entry name" value="Malonyl-CoA ACP transacylase, ACP-binding"/>
    <property type="match status" value="1"/>
</dbReference>
<dbReference type="Gene3D" id="3.40.366.10">
    <property type="entry name" value="Malonyl-Coenzyme A Acyl Carrier Protein, domain 2"/>
    <property type="match status" value="2"/>
</dbReference>
<feature type="region of interest" description="Disordered" evidence="5">
    <location>
        <begin position="1517"/>
        <end position="1539"/>
    </location>
</feature>
<dbReference type="InterPro" id="IPR001227">
    <property type="entry name" value="Ac_transferase_dom_sf"/>
</dbReference>
<dbReference type="SUPFAM" id="SSF53901">
    <property type="entry name" value="Thiolase-like"/>
    <property type="match status" value="2"/>
</dbReference>
<dbReference type="InterPro" id="IPR036736">
    <property type="entry name" value="ACP-like_sf"/>
</dbReference>
<evidence type="ECO:0000313" key="9">
    <source>
        <dbReference type="Proteomes" id="UP001603978"/>
    </source>
</evidence>
<organism evidence="8 9">
    <name type="scientific">Nonomuraea marmarensis</name>
    <dbReference type="NCBI Taxonomy" id="3351344"/>
    <lineage>
        <taxon>Bacteria</taxon>
        <taxon>Bacillati</taxon>
        <taxon>Actinomycetota</taxon>
        <taxon>Actinomycetes</taxon>
        <taxon>Streptosporangiales</taxon>
        <taxon>Streptosporangiaceae</taxon>
        <taxon>Nonomuraea</taxon>
    </lineage>
</organism>
<evidence type="ECO:0000256" key="4">
    <source>
        <dbReference type="ARBA" id="ARBA00023315"/>
    </source>
</evidence>
<dbReference type="Pfam" id="PF16197">
    <property type="entry name" value="KAsynt_C_assoc"/>
    <property type="match status" value="1"/>
</dbReference>
<dbReference type="Pfam" id="PF00698">
    <property type="entry name" value="Acyl_transf_1"/>
    <property type="match status" value="2"/>
</dbReference>
<dbReference type="RefSeq" id="WP_393176368.1">
    <property type="nucleotide sequence ID" value="NZ_JBICRM010000050.1"/>
</dbReference>
<keyword evidence="9" id="KW-1185">Reference proteome</keyword>
<dbReference type="PROSITE" id="PS00012">
    <property type="entry name" value="PHOSPHOPANTETHEINE"/>
    <property type="match status" value="2"/>
</dbReference>
<feature type="region of interest" description="Disordered" evidence="5">
    <location>
        <begin position="1154"/>
        <end position="1175"/>
    </location>
</feature>
<comment type="caution">
    <text evidence="8">The sequence shown here is derived from an EMBL/GenBank/DDBJ whole genome shotgun (WGS) entry which is preliminary data.</text>
</comment>
<dbReference type="SMART" id="SM00825">
    <property type="entry name" value="PKS_KS"/>
    <property type="match status" value="2"/>
</dbReference>
<accession>A0ABW7AVV6</accession>
<dbReference type="PROSITE" id="PS50075">
    <property type="entry name" value="CARRIER"/>
    <property type="match status" value="2"/>
</dbReference>
<reference evidence="8 9" key="1">
    <citation type="submission" date="2024-10" db="EMBL/GenBank/DDBJ databases">
        <authorList>
            <person name="Topkara A.R."/>
            <person name="Saygin H."/>
        </authorList>
    </citation>
    <scope>NUCLEOTIDE SEQUENCE [LARGE SCALE GENOMIC DNA]</scope>
    <source>
        <strain evidence="8 9">M3C6</strain>
    </source>
</reference>
<evidence type="ECO:0000259" key="6">
    <source>
        <dbReference type="PROSITE" id="PS50075"/>
    </source>
</evidence>
<dbReference type="CDD" id="cd00833">
    <property type="entry name" value="PKS"/>
    <property type="match status" value="2"/>
</dbReference>
<keyword evidence="2" id="KW-0597">Phosphoprotein</keyword>
<dbReference type="Pfam" id="PF00109">
    <property type="entry name" value="ketoacyl-synt"/>
    <property type="match status" value="2"/>
</dbReference>
<dbReference type="Proteomes" id="UP001603978">
    <property type="component" value="Unassembled WGS sequence"/>
</dbReference>
<dbReference type="Pfam" id="PF02801">
    <property type="entry name" value="Ketoacyl-synt_C"/>
    <property type="match status" value="2"/>
</dbReference>
<keyword evidence="1" id="KW-0596">Phosphopantetheine</keyword>
<feature type="domain" description="Carrier" evidence="6">
    <location>
        <begin position="1443"/>
        <end position="1518"/>
    </location>
</feature>
<dbReference type="Gene3D" id="3.40.50.720">
    <property type="entry name" value="NAD(P)-binding Rossmann-like Domain"/>
    <property type="match status" value="2"/>
</dbReference>
<dbReference type="SMART" id="SM00822">
    <property type="entry name" value="PKS_KR"/>
    <property type="match status" value="2"/>
</dbReference>
<dbReference type="InterPro" id="IPR016035">
    <property type="entry name" value="Acyl_Trfase/lysoPLipase"/>
</dbReference>
<evidence type="ECO:0000259" key="7">
    <source>
        <dbReference type="PROSITE" id="PS52004"/>
    </source>
</evidence>
<dbReference type="CDD" id="cd08953">
    <property type="entry name" value="KR_2_SDR_x"/>
    <property type="match status" value="2"/>
</dbReference>